<gene>
    <name evidence="4" type="ORF">ACX27_00505</name>
</gene>
<dbReference type="STRING" id="224013.ACX27_00505"/>
<proteinExistence type="predicted"/>
<evidence type="ECO:0000256" key="2">
    <source>
        <dbReference type="ARBA" id="ARBA00022679"/>
    </source>
</evidence>
<dbReference type="Gene3D" id="3.40.50.150">
    <property type="entry name" value="Vaccinia Virus protein VP39"/>
    <property type="match status" value="1"/>
</dbReference>
<evidence type="ECO:0000313" key="5">
    <source>
        <dbReference type="Proteomes" id="UP000062645"/>
    </source>
</evidence>
<dbReference type="Pfam" id="PF13649">
    <property type="entry name" value="Methyltransf_25"/>
    <property type="match status" value="1"/>
</dbReference>
<dbReference type="CDD" id="cd02440">
    <property type="entry name" value="AdoMet_MTases"/>
    <property type="match status" value="1"/>
</dbReference>
<keyword evidence="1" id="KW-0489">Methyltransferase</keyword>
<dbReference type="PANTHER" id="PTHR43861">
    <property type="entry name" value="TRANS-ACONITATE 2-METHYLTRANSFERASE-RELATED"/>
    <property type="match status" value="1"/>
</dbReference>
<dbReference type="EMBL" id="CP012036">
    <property type="protein sequence ID" value="ALF51667.1"/>
    <property type="molecule type" value="Genomic_DNA"/>
</dbReference>
<evidence type="ECO:0000259" key="3">
    <source>
        <dbReference type="Pfam" id="PF13649"/>
    </source>
</evidence>
<evidence type="ECO:0000313" key="4">
    <source>
        <dbReference type="EMBL" id="ALF51667.1"/>
    </source>
</evidence>
<dbReference type="GO" id="GO:0032259">
    <property type="term" value="P:methylation"/>
    <property type="evidence" value="ECO:0007669"/>
    <property type="project" value="UniProtKB-KW"/>
</dbReference>
<dbReference type="KEGG" id="npz:ACX27_00505"/>
<accession>A0A0M3V4B6</accession>
<dbReference type="AlphaFoldDB" id="A0A0M3V4B6"/>
<dbReference type="PATRIC" id="fig|224013.5.peg.118"/>
<feature type="domain" description="Methyltransferase" evidence="3">
    <location>
        <begin position="75"/>
        <end position="171"/>
    </location>
</feature>
<sequence>MLINFFKGITNMHDKQYFQFKKYEFLSVLSNEESRLYYDSLANVYDQLYNDGISLAENSIIRDMLCKYLYKGCKVLDLGCGSGLAYELISDFLDTNFNYTGVDISYNMLQQAQIKYSGFNNVDFYQINMEDLSYFNTNTFDAVISLYGSFSHSLKYKQSINEIKRVLKPNGIIFIMVYSRFSLRNIFRCMTKFTISSLSEIQLYQIRKTRGDIFFLCPFLYRQKY</sequence>
<dbReference type="InterPro" id="IPR041698">
    <property type="entry name" value="Methyltransf_25"/>
</dbReference>
<evidence type="ECO:0000256" key="1">
    <source>
        <dbReference type="ARBA" id="ARBA00022603"/>
    </source>
</evidence>
<keyword evidence="5" id="KW-1185">Reference proteome</keyword>
<name>A0A0M3V4B6_9NOSO</name>
<protein>
    <recommendedName>
        <fullName evidence="3">Methyltransferase domain-containing protein</fullName>
    </recommendedName>
</protein>
<keyword evidence="2" id="KW-0808">Transferase</keyword>
<dbReference type="InterPro" id="IPR029063">
    <property type="entry name" value="SAM-dependent_MTases_sf"/>
</dbReference>
<dbReference type="GO" id="GO:0008168">
    <property type="term" value="F:methyltransferase activity"/>
    <property type="evidence" value="ECO:0007669"/>
    <property type="project" value="UniProtKB-KW"/>
</dbReference>
<reference evidence="4 5" key="2">
    <citation type="journal article" date="2016" name="Genome Announc.">
        <title>Draft Genome Sequence of the N2-Fixing Cyanobacterium Nostoc piscinale CENA21, Isolated from the Brazilian Amazon Floodplain.</title>
        <authorList>
            <person name="Leao T."/>
            <person name="Guimaraes P.I."/>
            <person name="de Melo A.G."/>
            <person name="Ramos R.T."/>
            <person name="Leao P.N."/>
            <person name="Silva A."/>
            <person name="Fiore M.F."/>
            <person name="Schneider M.P."/>
        </authorList>
    </citation>
    <scope>NUCLEOTIDE SEQUENCE [LARGE SCALE GENOMIC DNA]</scope>
    <source>
        <strain evidence="4 5">CENA21</strain>
    </source>
</reference>
<dbReference type="Proteomes" id="UP000062645">
    <property type="component" value="Chromosome"/>
</dbReference>
<dbReference type="SUPFAM" id="SSF53335">
    <property type="entry name" value="S-adenosyl-L-methionine-dependent methyltransferases"/>
    <property type="match status" value="1"/>
</dbReference>
<dbReference type="PANTHER" id="PTHR43861:SF1">
    <property type="entry name" value="TRANS-ACONITATE 2-METHYLTRANSFERASE"/>
    <property type="match status" value="1"/>
</dbReference>
<reference evidence="5" key="1">
    <citation type="submission" date="2015-07" db="EMBL/GenBank/DDBJ databases">
        <title>Genome Of Nitrogen-Fixing Cyanobacterium Nostoc piscinale CENA21 From Solimoes/Amazon River Floodplain Sediments And Comparative Genomics To Uncover Biosynthetic Natural Products Potential.</title>
        <authorList>
            <person name="Leao T.F."/>
            <person name="Leao P.N."/>
            <person name="Guimaraes P.I."/>
            <person name="de Melo A.G.C."/>
            <person name="Ramos R.T.J."/>
            <person name="Silva A."/>
            <person name="Fiore M.F."/>
            <person name="Schneider M.P.C."/>
        </authorList>
    </citation>
    <scope>NUCLEOTIDE SEQUENCE [LARGE SCALE GENOMIC DNA]</scope>
    <source>
        <strain evidence="5">CENA21</strain>
    </source>
</reference>
<organism evidence="4 5">
    <name type="scientific">Nostoc piscinale CENA21</name>
    <dbReference type="NCBI Taxonomy" id="224013"/>
    <lineage>
        <taxon>Bacteria</taxon>
        <taxon>Bacillati</taxon>
        <taxon>Cyanobacteriota</taxon>
        <taxon>Cyanophyceae</taxon>
        <taxon>Nostocales</taxon>
        <taxon>Nostocaceae</taxon>
        <taxon>Nostoc</taxon>
    </lineage>
</organism>